<name>A0ABP5TQP1_9ACTN</name>
<accession>A0ABP5TQP1</accession>
<feature type="domain" description="Transcription regulator PadR N-terminal" evidence="1">
    <location>
        <begin position="19"/>
        <end position="92"/>
    </location>
</feature>
<dbReference type="InterPro" id="IPR052509">
    <property type="entry name" value="Metal_resp_DNA-bind_regulator"/>
</dbReference>
<dbReference type="Pfam" id="PF03551">
    <property type="entry name" value="PadR"/>
    <property type="match status" value="1"/>
</dbReference>
<dbReference type="Proteomes" id="UP001501444">
    <property type="component" value="Unassembled WGS sequence"/>
</dbReference>
<proteinExistence type="predicted"/>
<comment type="caution">
    <text evidence="2">The sequence shown here is derived from an EMBL/GenBank/DDBJ whole genome shotgun (WGS) entry which is preliminary data.</text>
</comment>
<protein>
    <submittedName>
        <fullName evidence="2">PadR family transcriptional regulator</fullName>
    </submittedName>
</protein>
<gene>
    <name evidence="2" type="ORF">GCM10010170_051800</name>
</gene>
<dbReference type="InterPro" id="IPR005149">
    <property type="entry name" value="Tscrpt_reg_PadR_N"/>
</dbReference>
<dbReference type="EMBL" id="BAAARV010000045">
    <property type="protein sequence ID" value="GAA2358198.1"/>
    <property type="molecule type" value="Genomic_DNA"/>
</dbReference>
<organism evidence="2 3">
    <name type="scientific">Dactylosporangium salmoneum</name>
    <dbReference type="NCBI Taxonomy" id="53361"/>
    <lineage>
        <taxon>Bacteria</taxon>
        <taxon>Bacillati</taxon>
        <taxon>Actinomycetota</taxon>
        <taxon>Actinomycetes</taxon>
        <taxon>Micromonosporales</taxon>
        <taxon>Micromonosporaceae</taxon>
        <taxon>Dactylosporangium</taxon>
    </lineage>
</organism>
<keyword evidence="3" id="KW-1185">Reference proteome</keyword>
<dbReference type="PANTHER" id="PTHR33169:SF14">
    <property type="entry name" value="TRANSCRIPTIONAL REGULATOR RV3488"/>
    <property type="match status" value="1"/>
</dbReference>
<dbReference type="PANTHER" id="PTHR33169">
    <property type="entry name" value="PADR-FAMILY TRANSCRIPTIONAL REGULATOR"/>
    <property type="match status" value="1"/>
</dbReference>
<evidence type="ECO:0000313" key="3">
    <source>
        <dbReference type="Proteomes" id="UP001501444"/>
    </source>
</evidence>
<evidence type="ECO:0000313" key="2">
    <source>
        <dbReference type="EMBL" id="GAA2358198.1"/>
    </source>
</evidence>
<dbReference type="InterPro" id="IPR036388">
    <property type="entry name" value="WH-like_DNA-bd_sf"/>
</dbReference>
<evidence type="ECO:0000259" key="1">
    <source>
        <dbReference type="Pfam" id="PF03551"/>
    </source>
</evidence>
<dbReference type="InterPro" id="IPR036390">
    <property type="entry name" value="WH_DNA-bd_sf"/>
</dbReference>
<reference evidence="3" key="1">
    <citation type="journal article" date="2019" name="Int. J. Syst. Evol. Microbiol.">
        <title>The Global Catalogue of Microorganisms (GCM) 10K type strain sequencing project: providing services to taxonomists for standard genome sequencing and annotation.</title>
        <authorList>
            <consortium name="The Broad Institute Genomics Platform"/>
            <consortium name="The Broad Institute Genome Sequencing Center for Infectious Disease"/>
            <person name="Wu L."/>
            <person name="Ma J."/>
        </authorList>
    </citation>
    <scope>NUCLEOTIDE SEQUENCE [LARGE SCALE GENOMIC DNA]</scope>
    <source>
        <strain evidence="3">JCM 3272</strain>
    </source>
</reference>
<dbReference type="Gene3D" id="1.10.10.10">
    <property type="entry name" value="Winged helix-like DNA-binding domain superfamily/Winged helix DNA-binding domain"/>
    <property type="match status" value="1"/>
</dbReference>
<dbReference type="SUPFAM" id="SSF46785">
    <property type="entry name" value="Winged helix' DNA-binding domain"/>
    <property type="match status" value="1"/>
</dbReference>
<sequence>MYGVMAKRRRVGNLLGLHVLATLYERPMHPYEIAAEMRGRGKEQDVKIQWGSLYTVVQNLEKHGLVEAAHTAREGRRPERTVYQITDAGREETVDWLREIVAAPEREYPRLRSGLSVLGILPPDEAAYLLRKRLDVLVHQIAAEEASLAASAEKVPRLFIIEAEYGLALLRAEADWLRGLVAEIESGELSGMQMWRQYHEEHQ</sequence>